<dbReference type="Proteomes" id="UP000578449">
    <property type="component" value="Unassembled WGS sequence"/>
</dbReference>
<dbReference type="InterPro" id="IPR013830">
    <property type="entry name" value="SGNH_hydro"/>
</dbReference>
<dbReference type="PROSITE" id="PS51257">
    <property type="entry name" value="PROKAR_LIPOPROTEIN"/>
    <property type="match status" value="1"/>
</dbReference>
<dbReference type="EMBL" id="JACHGN010000025">
    <property type="protein sequence ID" value="MBB5138803.1"/>
    <property type="molecule type" value="Genomic_DNA"/>
</dbReference>
<evidence type="ECO:0000313" key="3">
    <source>
        <dbReference type="Proteomes" id="UP000578449"/>
    </source>
</evidence>
<accession>A0A840PLF8</accession>
<name>A0A840PLF8_9ACTN</name>
<reference evidence="2 3" key="1">
    <citation type="submission" date="2020-08" db="EMBL/GenBank/DDBJ databases">
        <title>Genomic Encyclopedia of Type Strains, Phase IV (KMG-IV): sequencing the most valuable type-strain genomes for metagenomic binning, comparative biology and taxonomic classification.</title>
        <authorList>
            <person name="Goeker M."/>
        </authorList>
    </citation>
    <scope>NUCLEOTIDE SEQUENCE [LARGE SCALE GENOMIC DNA]</scope>
    <source>
        <strain evidence="2 3">DSM 45615</strain>
    </source>
</reference>
<dbReference type="InterPro" id="IPR036514">
    <property type="entry name" value="SGNH_hydro_sf"/>
</dbReference>
<organism evidence="2 3">
    <name type="scientific">Thermocatellispora tengchongensis</name>
    <dbReference type="NCBI Taxonomy" id="1073253"/>
    <lineage>
        <taxon>Bacteria</taxon>
        <taxon>Bacillati</taxon>
        <taxon>Actinomycetota</taxon>
        <taxon>Actinomycetes</taxon>
        <taxon>Streptosporangiales</taxon>
        <taxon>Streptosporangiaceae</taxon>
        <taxon>Thermocatellispora</taxon>
    </lineage>
</organism>
<dbReference type="SUPFAM" id="SSF52266">
    <property type="entry name" value="SGNH hydrolase"/>
    <property type="match status" value="1"/>
</dbReference>
<comment type="caution">
    <text evidence="2">The sequence shown here is derived from an EMBL/GenBank/DDBJ whole genome shotgun (WGS) entry which is preliminary data.</text>
</comment>
<evidence type="ECO:0000259" key="1">
    <source>
        <dbReference type="Pfam" id="PF13472"/>
    </source>
</evidence>
<dbReference type="CDD" id="cd00229">
    <property type="entry name" value="SGNH_hydrolase"/>
    <property type="match status" value="1"/>
</dbReference>
<proteinExistence type="predicted"/>
<sequence length="239" mass="25098">MRGGLRAHRALTSAIGPILAICCAITGLSGCTAGPSGTKTPQADRPAADPGPAPVVMIVGDSFTVGSGPVPRWETYAALAAKRLGWQLITAGAGGTGFVNKGRVGRDFRESFERELSWRPAPDMVILSGGHNDRRVTPERVHDAASRTIAAVRATWPRTRIVVVGPIWLRRAPDWAYDVRDAIAAAAEKSKATFLDPLAQPMVAGPVKTSVLPDGVHPTHSGHAHLANWLVTALGGSAD</sequence>
<dbReference type="Pfam" id="PF13472">
    <property type="entry name" value="Lipase_GDSL_2"/>
    <property type="match status" value="1"/>
</dbReference>
<dbReference type="InterPro" id="IPR051532">
    <property type="entry name" value="Ester_Hydrolysis_Enzymes"/>
</dbReference>
<feature type="domain" description="SGNH hydrolase-type esterase" evidence="1">
    <location>
        <begin position="59"/>
        <end position="224"/>
    </location>
</feature>
<protein>
    <submittedName>
        <fullName evidence="2">Lysophospholipase L1-like esterase</fullName>
    </submittedName>
</protein>
<dbReference type="PANTHER" id="PTHR30383">
    <property type="entry name" value="THIOESTERASE 1/PROTEASE 1/LYSOPHOSPHOLIPASE L1"/>
    <property type="match status" value="1"/>
</dbReference>
<gene>
    <name evidence="2" type="ORF">HNP84_008561</name>
</gene>
<dbReference type="AlphaFoldDB" id="A0A840PLF8"/>
<dbReference type="RefSeq" id="WP_185055658.1">
    <property type="nucleotide sequence ID" value="NZ_BAABIX010000033.1"/>
</dbReference>
<dbReference type="Gene3D" id="3.40.50.1110">
    <property type="entry name" value="SGNH hydrolase"/>
    <property type="match status" value="1"/>
</dbReference>
<evidence type="ECO:0000313" key="2">
    <source>
        <dbReference type="EMBL" id="MBB5138803.1"/>
    </source>
</evidence>
<keyword evidence="3" id="KW-1185">Reference proteome</keyword>